<protein>
    <recommendedName>
        <fullName evidence="3">Zinc-finger domain-containing protein</fullName>
    </recommendedName>
</protein>
<accession>A0A381R5G0</accession>
<proteinExistence type="predicted"/>
<dbReference type="EMBL" id="UINC01001705">
    <property type="protein sequence ID" value="SUZ86996.1"/>
    <property type="molecule type" value="Genomic_DNA"/>
</dbReference>
<name>A0A381R5G0_9ZZZZ</name>
<evidence type="ECO:0000313" key="2">
    <source>
        <dbReference type="EMBL" id="SUZ86996.1"/>
    </source>
</evidence>
<gene>
    <name evidence="2" type="ORF">METZ01_LOCUS39850</name>
</gene>
<dbReference type="AlphaFoldDB" id="A0A381R5G0"/>
<evidence type="ECO:0008006" key="3">
    <source>
        <dbReference type="Google" id="ProtNLM"/>
    </source>
</evidence>
<sequence>MDCSEFLSRFSEFYDAPQEAPVRKEAEAHLAACGKCARYQEVVTRSVALLHVVPRPELAESFRPRLQHRLFHLDEGGSAARPGKASAIPAATVLGMAILLTAVAWSPMIGGGVPEVDLPAIIVSGPPMLEPLVGPDVPGLTPVSSGLFPGGLWSDMEDLLFEYSPMSERNRGRQDRGERVLRRTGLD</sequence>
<evidence type="ECO:0000256" key="1">
    <source>
        <dbReference type="SAM" id="MobiDB-lite"/>
    </source>
</evidence>
<organism evidence="2">
    <name type="scientific">marine metagenome</name>
    <dbReference type="NCBI Taxonomy" id="408172"/>
    <lineage>
        <taxon>unclassified sequences</taxon>
        <taxon>metagenomes</taxon>
        <taxon>ecological metagenomes</taxon>
    </lineage>
</organism>
<feature type="region of interest" description="Disordered" evidence="1">
    <location>
        <begin position="168"/>
        <end position="187"/>
    </location>
</feature>
<reference evidence="2" key="1">
    <citation type="submission" date="2018-05" db="EMBL/GenBank/DDBJ databases">
        <authorList>
            <person name="Lanie J.A."/>
            <person name="Ng W.-L."/>
            <person name="Kazmierczak K.M."/>
            <person name="Andrzejewski T.M."/>
            <person name="Davidsen T.M."/>
            <person name="Wayne K.J."/>
            <person name="Tettelin H."/>
            <person name="Glass J.I."/>
            <person name="Rusch D."/>
            <person name="Podicherti R."/>
            <person name="Tsui H.-C.T."/>
            <person name="Winkler M.E."/>
        </authorList>
    </citation>
    <scope>NUCLEOTIDE SEQUENCE</scope>
</reference>